<dbReference type="Gene3D" id="3.40.50.1820">
    <property type="entry name" value="alpha/beta hydrolase"/>
    <property type="match status" value="1"/>
</dbReference>
<dbReference type="STRING" id="502682.BMF35_a1471"/>
<dbReference type="EMBL" id="LBHC01000001">
    <property type="protein sequence ID" value="KLE32540.1"/>
    <property type="molecule type" value="Genomic_DNA"/>
</dbReference>
<comment type="caution">
    <text evidence="2">The sequence shown here is derived from an EMBL/GenBank/DDBJ whole genome shotgun (WGS) entry which is preliminary data.</text>
</comment>
<sequence>MKFAWVAACAALAIAGPFSITTHAQEAEAASAIPAEIPTSAFAAQSQLRGAQLSPDGTMFALTSMQGGELYALVMDAETRQLVNGVKLGDQDEFNWFNWVGNNHLVFSVRLEDTRRDYTYSRLLAFELSTQTMQPLVRRNLAYDGDSIIHYDHDNAAILVAMQFDVFTFPDVYRFDLANMGADEDPPEARRVHNRDESIVQWITDNEGVIRMGVGFNRGGRVHLRYRSSEDDRWDTVARTRLDSEDAFDNWDIRGLRAGRDTAYVITKPEGADRDALMEIDLSTGELGEVVYASETEDVSEVYFNDEGDPIAVGYSGDSFRREWIDPDLRRWRDMLGDALPGSRVTILDVSDDEDRMLILQSGPADPGALYVFTPSTSALDLFGEYRPRVPAGLLTEPRSIRYEARDGLSIHAYLTLPKGRGEEDLPLIVYPHGGPYGVRDTDRYNDMVQLLANRGYAVIQPNYRGSGGYGEAFELMGNGQIGRAMQDDLDDAVAHLVAEGIVDPERVCILGSSYGGYAAMWGAIRNPEIYRCAASFAGVSHFERQLAHDRDYLFGRNRGRWWNRVDGNQSNFDLDDVSPAVQVARLTRPLLLVHGEEDDIVPHDQYRLMVSRAESAGVEIETLSFPDAGHGFDTPEDEQRYYDTLLAFLARHNPAD</sequence>
<evidence type="ECO:0000313" key="3">
    <source>
        <dbReference type="Proteomes" id="UP000053070"/>
    </source>
</evidence>
<dbReference type="PATRIC" id="fig|502682.8.peg.48"/>
<name>A0A0G9MP99_9SPHN</name>
<keyword evidence="1" id="KW-0378">Hydrolase</keyword>
<dbReference type="SUPFAM" id="SSF82171">
    <property type="entry name" value="DPP6 N-terminal domain-like"/>
    <property type="match status" value="1"/>
</dbReference>
<dbReference type="GO" id="GO:0004252">
    <property type="term" value="F:serine-type endopeptidase activity"/>
    <property type="evidence" value="ECO:0007669"/>
    <property type="project" value="TreeGrafter"/>
</dbReference>
<evidence type="ECO:0000313" key="2">
    <source>
        <dbReference type="EMBL" id="KLE32540.1"/>
    </source>
</evidence>
<dbReference type="Pfam" id="PF00326">
    <property type="entry name" value="Peptidase_S9"/>
    <property type="match status" value="1"/>
</dbReference>
<dbReference type="PANTHER" id="PTHR42776:SF27">
    <property type="entry name" value="DIPEPTIDYL PEPTIDASE FAMILY MEMBER 6"/>
    <property type="match status" value="1"/>
</dbReference>
<dbReference type="GO" id="GO:0006508">
    <property type="term" value="P:proteolysis"/>
    <property type="evidence" value="ECO:0007669"/>
    <property type="project" value="InterPro"/>
</dbReference>
<reference evidence="2 3" key="1">
    <citation type="submission" date="2015-04" db="EMBL/GenBank/DDBJ databases">
        <title>The draft genome sequence of Erythrobacr gangjinensis K7-2.</title>
        <authorList>
            <person name="Zhuang L."/>
            <person name="Liu Y."/>
            <person name="Shao Z."/>
        </authorList>
    </citation>
    <scope>NUCLEOTIDE SEQUENCE [LARGE SCALE GENOMIC DNA]</scope>
    <source>
        <strain evidence="2 3">K7-2</strain>
    </source>
</reference>
<dbReference type="RefSeq" id="WP_047005391.1">
    <property type="nucleotide sequence ID" value="NZ_CP018097.1"/>
</dbReference>
<proteinExistence type="predicted"/>
<dbReference type="AlphaFoldDB" id="A0A0G9MP99"/>
<dbReference type="InterPro" id="IPR001375">
    <property type="entry name" value="Peptidase_S9_cat"/>
</dbReference>
<accession>A0A0G9MP99</accession>
<dbReference type="PANTHER" id="PTHR42776">
    <property type="entry name" value="SERINE PEPTIDASE S9 FAMILY MEMBER"/>
    <property type="match status" value="1"/>
</dbReference>
<dbReference type="OrthoDB" id="1094230at2"/>
<evidence type="ECO:0000256" key="1">
    <source>
        <dbReference type="ARBA" id="ARBA00022801"/>
    </source>
</evidence>
<keyword evidence="3" id="KW-1185">Reference proteome</keyword>
<organism evidence="2 3">
    <name type="scientific">Aurantiacibacter gangjinensis</name>
    <dbReference type="NCBI Taxonomy" id="502682"/>
    <lineage>
        <taxon>Bacteria</taxon>
        <taxon>Pseudomonadati</taxon>
        <taxon>Pseudomonadota</taxon>
        <taxon>Alphaproteobacteria</taxon>
        <taxon>Sphingomonadales</taxon>
        <taxon>Erythrobacteraceae</taxon>
        <taxon>Aurantiacibacter</taxon>
    </lineage>
</organism>
<dbReference type="InterPro" id="IPR029058">
    <property type="entry name" value="AB_hydrolase_fold"/>
</dbReference>
<gene>
    <name evidence="2" type="ORF">AAW01_00240</name>
</gene>
<protein>
    <submittedName>
        <fullName evidence="2">Uncharacterized protein</fullName>
    </submittedName>
</protein>
<dbReference type="KEGG" id="egn:BMF35_a1471"/>
<dbReference type="Proteomes" id="UP000053070">
    <property type="component" value="Unassembled WGS sequence"/>
</dbReference>
<dbReference type="SUPFAM" id="SSF53474">
    <property type="entry name" value="alpha/beta-Hydrolases"/>
    <property type="match status" value="1"/>
</dbReference>